<dbReference type="GO" id="GO:0004748">
    <property type="term" value="F:ribonucleoside-diphosphate reductase activity, thioredoxin disulfide as acceptor"/>
    <property type="evidence" value="ECO:0007669"/>
    <property type="project" value="UniProtKB-EC"/>
</dbReference>
<comment type="caution">
    <text evidence="4">The sequence shown here is derived from an EMBL/GenBank/DDBJ whole genome shotgun (WGS) entry which is preliminary data.</text>
</comment>
<evidence type="ECO:0000313" key="5">
    <source>
        <dbReference type="Proteomes" id="UP000321580"/>
    </source>
</evidence>
<gene>
    <name evidence="4" type="ORF">FRY97_15750</name>
</gene>
<dbReference type="EC" id="1.17.4.1" evidence="3"/>
<reference evidence="4 5" key="1">
    <citation type="submission" date="2019-08" db="EMBL/GenBank/DDBJ databases">
        <title>Genome of Phaeodactylibacter luteus.</title>
        <authorList>
            <person name="Bowman J.P."/>
        </authorList>
    </citation>
    <scope>NUCLEOTIDE SEQUENCE [LARGE SCALE GENOMIC DNA]</scope>
    <source>
        <strain evidence="4 5">KCTC 42180</strain>
    </source>
</reference>
<dbReference type="InterPro" id="IPR012348">
    <property type="entry name" value="RNR-like"/>
</dbReference>
<dbReference type="PANTHER" id="PTHR23409:SF18">
    <property type="entry name" value="RIBONUCLEOSIDE-DIPHOSPHATE REDUCTASE SUBUNIT M2"/>
    <property type="match status" value="1"/>
</dbReference>
<dbReference type="Proteomes" id="UP000321580">
    <property type="component" value="Unassembled WGS sequence"/>
</dbReference>
<dbReference type="Pfam" id="PF00268">
    <property type="entry name" value="Ribonuc_red_sm"/>
    <property type="match status" value="1"/>
</dbReference>
<dbReference type="UniPathway" id="UPA00326"/>
<dbReference type="SUPFAM" id="SSF47240">
    <property type="entry name" value="Ferritin-like"/>
    <property type="match status" value="1"/>
</dbReference>
<protein>
    <recommendedName>
        <fullName evidence="3">ribonucleoside-diphosphate reductase</fullName>
        <ecNumber evidence="3">1.17.4.1</ecNumber>
    </recommendedName>
</protein>
<comment type="similarity">
    <text evidence="2">Belongs to the ribonucleoside diphosphate reductase small chain family.</text>
</comment>
<dbReference type="EMBL" id="VOOR01000037">
    <property type="protein sequence ID" value="TXB62091.1"/>
    <property type="molecule type" value="Genomic_DNA"/>
</dbReference>
<proteinExistence type="inferred from homology"/>
<dbReference type="CDD" id="cd01049">
    <property type="entry name" value="RNRR2"/>
    <property type="match status" value="1"/>
</dbReference>
<keyword evidence="5" id="KW-1185">Reference proteome</keyword>
<evidence type="ECO:0000256" key="1">
    <source>
        <dbReference type="ARBA" id="ARBA00001962"/>
    </source>
</evidence>
<dbReference type="OrthoDB" id="1012518at2"/>
<dbReference type="InterPro" id="IPR000358">
    <property type="entry name" value="RNR_small_fam"/>
</dbReference>
<name>A0A5C6RIH0_9BACT</name>
<sequence>MSRIFQPRLAYKPFEYPEVLEFINTINQTFWVHSEVDFTGDIQDFKVELSNSEREAVKRTLLAIAQVEVDVKSFWGNLYQHLPKPEFNGLGSTFAECEFRHSEAYAQLLNVLGLDNAFEEALQTSVLKDRIAFLRDRRAAAQLDSPEQAFGLNLILFSMLVENVSLFSQFATVLSFTHFRGLMKSTSNIIAWTSKDEQLHANAGIYIFNRIVEENPGWLSQQYEAVIYETARASIAQEERILDWIFEEGELAHLSKADLLNFMKHRVNSSLEQIGLEPIFEVGREQLRRMNWFEEEVFANTLDDFFAKRPVEYSKHNQSFTADDLF</sequence>
<dbReference type="RefSeq" id="WP_147168522.1">
    <property type="nucleotide sequence ID" value="NZ_VOOR01000037.1"/>
</dbReference>
<dbReference type="Gene3D" id="1.10.620.20">
    <property type="entry name" value="Ribonucleotide Reductase, subunit A"/>
    <property type="match status" value="1"/>
</dbReference>
<dbReference type="InterPro" id="IPR033909">
    <property type="entry name" value="RNR_small"/>
</dbReference>
<dbReference type="GO" id="GO:0009263">
    <property type="term" value="P:deoxyribonucleotide biosynthetic process"/>
    <property type="evidence" value="ECO:0007669"/>
    <property type="project" value="InterPro"/>
</dbReference>
<dbReference type="AlphaFoldDB" id="A0A5C6RIH0"/>
<evidence type="ECO:0000256" key="3">
    <source>
        <dbReference type="ARBA" id="ARBA00012274"/>
    </source>
</evidence>
<dbReference type="InterPro" id="IPR009078">
    <property type="entry name" value="Ferritin-like_SF"/>
</dbReference>
<evidence type="ECO:0000313" key="4">
    <source>
        <dbReference type="EMBL" id="TXB62091.1"/>
    </source>
</evidence>
<accession>A0A5C6RIH0</accession>
<organism evidence="4 5">
    <name type="scientific">Phaeodactylibacter luteus</name>
    <dbReference type="NCBI Taxonomy" id="1564516"/>
    <lineage>
        <taxon>Bacteria</taxon>
        <taxon>Pseudomonadati</taxon>
        <taxon>Bacteroidota</taxon>
        <taxon>Saprospiria</taxon>
        <taxon>Saprospirales</taxon>
        <taxon>Haliscomenobacteraceae</taxon>
        <taxon>Phaeodactylibacter</taxon>
    </lineage>
</organism>
<comment type="cofactor">
    <cofactor evidence="1">
        <name>Fe cation</name>
        <dbReference type="ChEBI" id="CHEBI:24875"/>
    </cofactor>
</comment>
<dbReference type="PANTHER" id="PTHR23409">
    <property type="entry name" value="RIBONUCLEOSIDE-DIPHOSPHATE REDUCTASE SMALL CHAIN"/>
    <property type="match status" value="1"/>
</dbReference>
<evidence type="ECO:0000256" key="2">
    <source>
        <dbReference type="ARBA" id="ARBA00009303"/>
    </source>
</evidence>